<dbReference type="Ensembl" id="ENSPFOT00000027378.1">
    <property type="protein sequence ID" value="ENSPFOP00000022576.1"/>
    <property type="gene ID" value="ENSPFOG00000023724.1"/>
</dbReference>
<evidence type="ECO:0008006" key="15">
    <source>
        <dbReference type="Google" id="ProtNLM"/>
    </source>
</evidence>
<dbReference type="InterPro" id="IPR016187">
    <property type="entry name" value="CTDL_fold"/>
</dbReference>
<evidence type="ECO:0000256" key="1">
    <source>
        <dbReference type="ARBA" id="ARBA00004141"/>
    </source>
</evidence>
<dbReference type="PROSITE" id="PS51828">
    <property type="entry name" value="PTX_2"/>
    <property type="match status" value="1"/>
</dbReference>
<organism evidence="13 14">
    <name type="scientific">Poecilia formosa</name>
    <name type="common">Amazon molly</name>
    <name type="synonym">Limia formosa</name>
    <dbReference type="NCBI Taxonomy" id="48698"/>
    <lineage>
        <taxon>Eukaryota</taxon>
        <taxon>Metazoa</taxon>
        <taxon>Chordata</taxon>
        <taxon>Craniata</taxon>
        <taxon>Vertebrata</taxon>
        <taxon>Euteleostomi</taxon>
        <taxon>Actinopterygii</taxon>
        <taxon>Neopterygii</taxon>
        <taxon>Teleostei</taxon>
        <taxon>Neoteleostei</taxon>
        <taxon>Acanthomorphata</taxon>
        <taxon>Ovalentaria</taxon>
        <taxon>Atherinomorphae</taxon>
        <taxon>Cyprinodontiformes</taxon>
        <taxon>Poeciliidae</taxon>
        <taxon>Poeciliinae</taxon>
        <taxon>Poecilia</taxon>
    </lineage>
</organism>
<feature type="transmembrane region" description="Helical" evidence="9">
    <location>
        <begin position="832"/>
        <end position="860"/>
    </location>
</feature>
<feature type="domain" description="GAIN-B" evidence="10">
    <location>
        <begin position="469"/>
        <end position="622"/>
    </location>
</feature>
<dbReference type="Proteomes" id="UP000028760">
    <property type="component" value="Unassembled WGS sequence"/>
</dbReference>
<feature type="transmembrane region" description="Helical" evidence="9">
    <location>
        <begin position="774"/>
        <end position="798"/>
    </location>
</feature>
<feature type="domain" description="G-protein coupled receptors family 2 profile 2" evidence="11">
    <location>
        <begin position="631"/>
        <end position="866"/>
    </location>
</feature>
<evidence type="ECO:0000259" key="12">
    <source>
        <dbReference type="PROSITE" id="PS51828"/>
    </source>
</evidence>
<feature type="domain" description="Pentraxin (PTX)" evidence="12">
    <location>
        <begin position="57"/>
        <end position="260"/>
    </location>
</feature>
<dbReference type="InterPro" id="IPR001759">
    <property type="entry name" value="PTX_dom"/>
</dbReference>
<feature type="transmembrane region" description="Helical" evidence="9">
    <location>
        <begin position="736"/>
        <end position="754"/>
    </location>
</feature>
<evidence type="ECO:0000256" key="8">
    <source>
        <dbReference type="PROSITE-ProRule" id="PRU01172"/>
    </source>
</evidence>
<feature type="transmembrane region" description="Helical" evidence="9">
    <location>
        <begin position="700"/>
        <end position="724"/>
    </location>
</feature>
<dbReference type="PRINTS" id="PR00249">
    <property type="entry name" value="GPCRSECRETIN"/>
</dbReference>
<evidence type="ECO:0000259" key="10">
    <source>
        <dbReference type="PROSITE" id="PS50221"/>
    </source>
</evidence>
<dbReference type="InterPro" id="IPR046338">
    <property type="entry name" value="GAIN_dom_sf"/>
</dbReference>
<dbReference type="GO" id="GO:0007189">
    <property type="term" value="P:adenylate cyclase-activating G protein-coupled receptor signaling pathway"/>
    <property type="evidence" value="ECO:0007669"/>
    <property type="project" value="TreeGrafter"/>
</dbReference>
<dbReference type="PANTHER" id="PTHR12011:SF58">
    <property type="entry name" value="ADHESION G-PROTEIN COUPLED RECEPTOR D2"/>
    <property type="match status" value="1"/>
</dbReference>
<dbReference type="GeneTree" id="ENSGT00940000161534"/>
<reference evidence="13" key="3">
    <citation type="submission" date="2025-09" db="UniProtKB">
        <authorList>
            <consortium name="Ensembl"/>
        </authorList>
    </citation>
    <scope>IDENTIFICATION</scope>
</reference>
<feature type="transmembrane region" description="Helical" evidence="9">
    <location>
        <begin position="634"/>
        <end position="658"/>
    </location>
</feature>
<dbReference type="InterPro" id="IPR017981">
    <property type="entry name" value="GPCR_2-like_7TM"/>
</dbReference>
<name>A0A096LTT5_POEFO</name>
<dbReference type="SUPFAM" id="SSF56436">
    <property type="entry name" value="C-type lectin-like"/>
    <property type="match status" value="1"/>
</dbReference>
<dbReference type="PROSITE" id="PS50221">
    <property type="entry name" value="GAIN_B"/>
    <property type="match status" value="1"/>
</dbReference>
<evidence type="ECO:0000256" key="2">
    <source>
        <dbReference type="ARBA" id="ARBA00007343"/>
    </source>
</evidence>
<comment type="similarity">
    <text evidence="2">Belongs to the G-protein coupled receptor 2 family. Adhesion G-protein coupled receptor (ADGR) subfamily.</text>
</comment>
<reference evidence="14" key="1">
    <citation type="submission" date="2013-10" db="EMBL/GenBank/DDBJ databases">
        <authorList>
            <person name="Schartl M."/>
            <person name="Warren W."/>
        </authorList>
    </citation>
    <scope>NUCLEOTIDE SEQUENCE [LARGE SCALE GENOMIC DNA]</scope>
    <source>
        <strain evidence="14">female</strain>
    </source>
</reference>
<dbReference type="GO" id="GO:0004930">
    <property type="term" value="F:G protein-coupled receptor activity"/>
    <property type="evidence" value="ECO:0007669"/>
    <property type="project" value="InterPro"/>
</dbReference>
<dbReference type="PANTHER" id="PTHR12011">
    <property type="entry name" value="ADHESION G-PROTEIN COUPLED RECEPTOR"/>
    <property type="match status" value="1"/>
</dbReference>
<dbReference type="SUPFAM" id="SSF49899">
    <property type="entry name" value="Concanavalin A-like lectins/glucanases"/>
    <property type="match status" value="1"/>
</dbReference>
<evidence type="ECO:0000256" key="3">
    <source>
        <dbReference type="ARBA" id="ARBA00022692"/>
    </source>
</evidence>
<evidence type="ECO:0000313" key="14">
    <source>
        <dbReference type="Proteomes" id="UP000028760"/>
    </source>
</evidence>
<evidence type="ECO:0000259" key="11">
    <source>
        <dbReference type="PROSITE" id="PS50261"/>
    </source>
</evidence>
<dbReference type="InterPro" id="IPR013320">
    <property type="entry name" value="ConA-like_dom_sf"/>
</dbReference>
<dbReference type="OMA" id="CETTLEI"/>
<comment type="subcellular location">
    <subcellularLocation>
        <location evidence="1">Membrane</location>
        <topology evidence="1">Multi-pass membrane protein</topology>
    </subcellularLocation>
</comment>
<dbReference type="EMBL" id="AYCK01001539">
    <property type="status" value="NOT_ANNOTATED_CDS"/>
    <property type="molecule type" value="Genomic_DNA"/>
</dbReference>
<protein>
    <recommendedName>
        <fullName evidence="15">Adhesion G protein-coupled receptor D2</fullName>
    </recommendedName>
</protein>
<dbReference type="CDD" id="cd00037">
    <property type="entry name" value="CLECT"/>
    <property type="match status" value="1"/>
</dbReference>
<keyword evidence="6" id="KW-1015">Disulfide bond</keyword>
<evidence type="ECO:0000313" key="13">
    <source>
        <dbReference type="Ensembl" id="ENSPFOP00000022576.1"/>
    </source>
</evidence>
<evidence type="ECO:0000256" key="6">
    <source>
        <dbReference type="ARBA" id="ARBA00023157"/>
    </source>
</evidence>
<dbReference type="Pfam" id="PF00002">
    <property type="entry name" value="7tm_2"/>
    <property type="match status" value="1"/>
</dbReference>
<dbReference type="InterPro" id="IPR000203">
    <property type="entry name" value="GPS"/>
</dbReference>
<proteinExistence type="inferred from homology"/>
<dbReference type="Gene3D" id="2.60.120.200">
    <property type="match status" value="1"/>
</dbReference>
<dbReference type="Gene3D" id="1.20.1070.10">
    <property type="entry name" value="Rhodopsin 7-helix transmembrane proteins"/>
    <property type="match status" value="1"/>
</dbReference>
<evidence type="ECO:0000256" key="4">
    <source>
        <dbReference type="ARBA" id="ARBA00022989"/>
    </source>
</evidence>
<comment type="caution">
    <text evidence="8">Lacks conserved residue(s) required for the propagation of feature annotation.</text>
</comment>
<dbReference type="Gene3D" id="2.60.220.50">
    <property type="match status" value="1"/>
</dbReference>
<feature type="transmembrane region" description="Helical" evidence="9">
    <location>
        <begin position="670"/>
        <end position="688"/>
    </location>
</feature>
<dbReference type="GO" id="GO:0007166">
    <property type="term" value="P:cell surface receptor signaling pathway"/>
    <property type="evidence" value="ECO:0007669"/>
    <property type="project" value="InterPro"/>
</dbReference>
<evidence type="ECO:0000256" key="9">
    <source>
        <dbReference type="SAM" id="Phobius"/>
    </source>
</evidence>
<dbReference type="SMART" id="SM00159">
    <property type="entry name" value="PTX"/>
    <property type="match status" value="1"/>
</dbReference>
<dbReference type="InterPro" id="IPR057244">
    <property type="entry name" value="GAIN_B"/>
</dbReference>
<dbReference type="Pfam" id="PF00354">
    <property type="entry name" value="Pentaxin"/>
    <property type="match status" value="1"/>
</dbReference>
<evidence type="ECO:0000256" key="7">
    <source>
        <dbReference type="ARBA" id="ARBA00023180"/>
    </source>
</evidence>
<sequence length="866" mass="96123">MQWKDAEELCKRLSGNLAIVSNPADYQQLNSFLKNQNISDGVWIARKTLTRQKHSSKTLILDFSRRSDQMHAHLLHKFPSMSSLTVCTQLHFSANTFGISTVFSYSINDFQLRANLTQGNPVQLALRIHSKQGPYANAFEHDDSWHSVCVSWSQDDGSWALYAHGHMVSRGNGMNCNNDSISPDSFFIIGQGQNGSFESNDAFSGRITNLHIWDRVLSSCEILTMENDCSTISSGLVFKWSEPLLEIEDQMWGESPCQVMDTRQKQILCAHKIPRAICINMNSTFDQMKTIREICRFHCGFIKLSKYPNITQVMEELSINTSQNTDLTSLQQLTQAAVHTIEADGHHPLTSSDILYFAQLIDGIATSTHSAGTNSAEVMMSIATNYLNLANVMLEPQTATQWVDCLQVNSGPFTIIKSIDSLTEALADTLSVQQRGFTLSTKNIGCHQSMMDYTLSCSFSVKTGCKEVMLIHTHYSHLSEVVSAAEKSTETQLNKTERTCFNHLFLSHISNELLNFVIFRSSSKTSRSKLTSAVISATVRDVLKGQTVPVAVQYTLSSSQVTKYSRRVPAVCAFWNFSLMHSHGSGWSSDGCSLISVGSSDTSCLCNHTTNFAVLMNYLESKWSPEEELILTKLTFIGCGASLCALVVTLMLFTVLDIPKSDRTSIHKNLFIALICAQVILLCSGSAIHSKVACTLVAALLHLFFMAAFSWMLVEGLLLWSKVVAVNLSEDHHMKYYYLIGWGLPVLIVTITLASASGKYSADDYCWLSVQNGIIWGFVGPVIFIIMVNILVLTRVVIITISTAKRRSIMLALGMSPAEQAYEQIRAAVKAVLVLLPILGLTWLFGVLVPFSIVMAYLFILLNSLQ</sequence>
<evidence type="ECO:0000256" key="5">
    <source>
        <dbReference type="ARBA" id="ARBA00023136"/>
    </source>
</evidence>
<dbReference type="PROSITE" id="PS50261">
    <property type="entry name" value="G_PROTEIN_RECEP_F2_4"/>
    <property type="match status" value="1"/>
</dbReference>
<keyword evidence="4 9" id="KW-1133">Transmembrane helix</keyword>
<keyword evidence="14" id="KW-1185">Reference proteome</keyword>
<dbReference type="GO" id="GO:0005886">
    <property type="term" value="C:plasma membrane"/>
    <property type="evidence" value="ECO:0007669"/>
    <property type="project" value="TreeGrafter"/>
</dbReference>
<accession>A0A096LTT5</accession>
<keyword evidence="7" id="KW-0325">Glycoprotein</keyword>
<dbReference type="eggNOG" id="KOG4193">
    <property type="taxonomic scope" value="Eukaryota"/>
</dbReference>
<dbReference type="Pfam" id="PF01825">
    <property type="entry name" value="GPS"/>
    <property type="match status" value="1"/>
</dbReference>
<dbReference type="FunFam" id="1.20.1070.10:FF:000058">
    <property type="entry name" value="Adhesion G protein-coupled receptor F5"/>
    <property type="match status" value="1"/>
</dbReference>
<dbReference type="InterPro" id="IPR000832">
    <property type="entry name" value="GPCR_2_secretin-like"/>
</dbReference>
<dbReference type="AlphaFoldDB" id="A0A096LTT5"/>
<keyword evidence="3 9" id="KW-0812">Transmembrane</keyword>
<dbReference type="SMART" id="SM00303">
    <property type="entry name" value="GPS"/>
    <property type="match status" value="1"/>
</dbReference>
<keyword evidence="5 9" id="KW-0472">Membrane</keyword>
<reference evidence="13" key="2">
    <citation type="submission" date="2025-08" db="UniProtKB">
        <authorList>
            <consortium name="Ensembl"/>
        </authorList>
    </citation>
    <scope>IDENTIFICATION</scope>
</reference>